<protein>
    <submittedName>
        <fullName evidence="1">Uncharacterized protein</fullName>
    </submittedName>
</protein>
<evidence type="ECO:0000313" key="2">
    <source>
        <dbReference type="Proteomes" id="UP000005952"/>
    </source>
</evidence>
<dbReference type="KEGG" id="hdt:HYPDE_26833"/>
<keyword evidence="2" id="KW-1185">Reference proteome</keyword>
<name>N0B4C1_9HYPH</name>
<proteinExistence type="predicted"/>
<sequence length="85" mass="9540">MTAHMPAFCSVAGCAEEATRWFAAADLWGLGYPLPTFYLCDGCRDWFSPEDDLVRWLDPLSRRIRTTELAVYACADGCRECNPEG</sequence>
<evidence type="ECO:0000313" key="1">
    <source>
        <dbReference type="EMBL" id="AGK57047.1"/>
    </source>
</evidence>
<organism evidence="1 2">
    <name type="scientific">Hyphomicrobium denitrificans 1NES1</name>
    <dbReference type="NCBI Taxonomy" id="670307"/>
    <lineage>
        <taxon>Bacteria</taxon>
        <taxon>Pseudomonadati</taxon>
        <taxon>Pseudomonadota</taxon>
        <taxon>Alphaproteobacteria</taxon>
        <taxon>Hyphomicrobiales</taxon>
        <taxon>Hyphomicrobiaceae</taxon>
        <taxon>Hyphomicrobium</taxon>
    </lineage>
</organism>
<reference evidence="1 2" key="1">
    <citation type="journal article" date="2013" name="Genome Announc.">
        <title>Genome sequences for three denitrifying bacterial strains isolated from a uranium- and nitrate-contaminated subsurface environment.</title>
        <authorList>
            <person name="Venkatramanan R."/>
            <person name="Prakash O."/>
            <person name="Woyke T."/>
            <person name="Chain P."/>
            <person name="Goodwin L.A."/>
            <person name="Watson D."/>
            <person name="Brooks S."/>
            <person name="Kostka J.E."/>
            <person name="Green S.J."/>
        </authorList>
    </citation>
    <scope>NUCLEOTIDE SEQUENCE [LARGE SCALE GENOMIC DNA]</scope>
    <source>
        <strain evidence="1 2">1NES1</strain>
    </source>
</reference>
<accession>N0B4C1</accession>
<gene>
    <name evidence="1" type="ORF">HYPDE_26833</name>
</gene>
<dbReference type="AlphaFoldDB" id="N0B4C1"/>
<dbReference type="HOGENOM" id="CLU_2508225_0_0_5"/>
<dbReference type="EMBL" id="CP005587">
    <property type="protein sequence ID" value="AGK57047.1"/>
    <property type="molecule type" value="Genomic_DNA"/>
</dbReference>
<dbReference type="Proteomes" id="UP000005952">
    <property type="component" value="Chromosome"/>
</dbReference>